<keyword evidence="1" id="KW-1133">Transmembrane helix</keyword>
<keyword evidence="1" id="KW-0812">Transmembrane</keyword>
<name>A0A6V7VG94_MELEN</name>
<protein>
    <submittedName>
        <fullName evidence="2">Uncharacterized protein</fullName>
    </submittedName>
</protein>
<dbReference type="AlphaFoldDB" id="A0A6V7VG94"/>
<dbReference type="EMBL" id="CAJEWN010000225">
    <property type="protein sequence ID" value="CAD2173912.1"/>
    <property type="molecule type" value="Genomic_DNA"/>
</dbReference>
<accession>A0A6V7VG94</accession>
<feature type="transmembrane region" description="Helical" evidence="1">
    <location>
        <begin position="75"/>
        <end position="97"/>
    </location>
</feature>
<comment type="caution">
    <text evidence="2">The sequence shown here is derived from an EMBL/GenBank/DDBJ whole genome shotgun (WGS) entry which is preliminary data.</text>
</comment>
<evidence type="ECO:0000313" key="2">
    <source>
        <dbReference type="EMBL" id="CAD2173912.1"/>
    </source>
</evidence>
<gene>
    <name evidence="2" type="ORF">MENT_LOCUS25548</name>
</gene>
<keyword evidence="1" id="KW-0472">Membrane</keyword>
<evidence type="ECO:0000313" key="3">
    <source>
        <dbReference type="Proteomes" id="UP000580250"/>
    </source>
</evidence>
<reference evidence="2 3" key="1">
    <citation type="submission" date="2020-08" db="EMBL/GenBank/DDBJ databases">
        <authorList>
            <person name="Koutsovoulos G."/>
            <person name="Danchin GJ E."/>
        </authorList>
    </citation>
    <scope>NUCLEOTIDE SEQUENCE [LARGE SCALE GENOMIC DNA]</scope>
</reference>
<evidence type="ECO:0000256" key="1">
    <source>
        <dbReference type="SAM" id="Phobius"/>
    </source>
</evidence>
<proteinExistence type="predicted"/>
<sequence>MSQEEGTKYFEIDVGYCQYKSCVRHGYLIALNSSLKNGEKLDKGARCSFIYHYFMGFHWCEECLKFNLMKKQRKTLIPITNNLFFYSFWFALIVHFLPQLLYNFKH</sequence>
<dbReference type="Proteomes" id="UP000580250">
    <property type="component" value="Unassembled WGS sequence"/>
</dbReference>
<organism evidence="2 3">
    <name type="scientific">Meloidogyne enterolobii</name>
    <name type="common">Root-knot nematode worm</name>
    <name type="synonym">Meloidogyne mayaguensis</name>
    <dbReference type="NCBI Taxonomy" id="390850"/>
    <lineage>
        <taxon>Eukaryota</taxon>
        <taxon>Metazoa</taxon>
        <taxon>Ecdysozoa</taxon>
        <taxon>Nematoda</taxon>
        <taxon>Chromadorea</taxon>
        <taxon>Rhabditida</taxon>
        <taxon>Tylenchina</taxon>
        <taxon>Tylenchomorpha</taxon>
        <taxon>Tylenchoidea</taxon>
        <taxon>Meloidogynidae</taxon>
        <taxon>Meloidogyninae</taxon>
        <taxon>Meloidogyne</taxon>
    </lineage>
</organism>